<evidence type="ECO:0000313" key="7">
    <source>
        <dbReference type="EMBL" id="KDN54764.1"/>
    </source>
</evidence>
<feature type="region of interest" description="Disordered" evidence="5">
    <location>
        <begin position="1456"/>
        <end position="1480"/>
    </location>
</feature>
<dbReference type="Proteomes" id="UP000027064">
    <property type="component" value="Unassembled WGS sequence"/>
</dbReference>
<comment type="subcellular location">
    <subcellularLocation>
        <location evidence="1">Membrane</location>
        <topology evidence="1">Single-pass membrane protein</topology>
    </subcellularLocation>
</comment>
<evidence type="ECO:0000313" key="8">
    <source>
        <dbReference type="Proteomes" id="UP000027064"/>
    </source>
</evidence>
<reference evidence="7 8" key="1">
    <citation type="submission" date="2014-05" db="EMBL/GenBank/DDBJ databases">
        <title>Genome Sequence of Flavobacterium sp. EM1321.</title>
        <authorList>
            <person name="Shin S.-K."/>
            <person name="Yi H."/>
        </authorList>
    </citation>
    <scope>NUCLEOTIDE SEQUENCE [LARGE SCALE GENOMIC DNA]</scope>
    <source>
        <strain evidence="7 8">EM1321</strain>
    </source>
</reference>
<organism evidence="7 8">
    <name type="scientific">Flavobacterium seoulense</name>
    <dbReference type="NCBI Taxonomy" id="1492738"/>
    <lineage>
        <taxon>Bacteria</taxon>
        <taxon>Pseudomonadati</taxon>
        <taxon>Bacteroidota</taxon>
        <taxon>Flavobacteriia</taxon>
        <taxon>Flavobacteriales</taxon>
        <taxon>Flavobacteriaceae</taxon>
        <taxon>Flavobacterium</taxon>
    </lineage>
</organism>
<accession>A0A066WUX1</accession>
<keyword evidence="8" id="KW-1185">Reference proteome</keyword>
<sequence length="1480" mass="167422">MLLLGIALTLPTVQTKIGKYLMNRINNDFGTHISIDKVKVSVFGGVKIQNVLILDHHNDTLINTKILKTNIFDINTMLEKGDLLFSTIRLDGVLFDLKTYKDEKKTNLDVFIASFDSGKPPSGKKFLLKSNKAYISNGHFRLTDENRVNPKDVDFEKVNIELTDFKLHGPNVNTTINKLSFLDYRGLFIEKLSTVFSYSKKKIELKNMELKTPETTIKGAVKLTYKVEDFAHFNDKVKFDVRLNTSKIATNDIRYFYKELGVNQFFYINKTQVGGTLNDLYVNDLHLVDSRKSRIEGNINFKNIFGKQHQRFYMDGDFTRINSSYTNLVTLLPNVLGKKLPVELKMLGNFWMEGGAQLTATSIDAALNVRSEIGRVQSVFSMTNIDFIDKATYTGNVVFEGFDVGTFLNRKDLGKVTMDVNVDGRGFTEKFLNTKIKGNITTLDYKNYTYNDIVLNGNFKLPYYKGQISVADPNLKMEFDGLVDLSTKENKYDFHINVDHANLTKLKFVKDSISNFKGDVVVQVTGNTIEDLQGNVYIKETSYQNVKDTYLFDDFNVNSTFDENRIRTLTINSPDIIDGKVVGRFQYGQLGKLARNSLGSLYTNFKPEKVNKGQFLRFNFTIYSKIVEILYPEIALATNTVLRGNIKADSQEFKMNFNSPKIVYAKNTFDNIRVSVDNKNPLYNAYVELDSIKTPYYKMRDFSLINITTKDTLLFRSEFKGGEKGEDYFNLNLYHTIDEDNNNVVGISKSEMKFKENLWYLNEKDASNNKIVFDKSLKNFNFDDIILSHENQSVSLKGTMNDKSKKDLELNFKDVDLFKITPLSSKFVFNGNLNGAVHFKQNNQIYKPTASLVVDKLNINKTDLGVLRFNIEGDQNLEKFTINSFLENENMESFNANGSFQVVNKKTILDLKVKLDKFNLGVLGSLGGNVLSNIRGLVTGNSIVTGDVNKPNISGRLFVDKAGLTVPYLNVDYQLSDRSIVDLVDNKFLFRNNTITDSKYNTKGILSGSVEHNNFTDWKLDFDINSKKLVALDTKDSEDAAYYGTAFINGNASIKGPVDGLFIKIVAKSEKGTDVKIPINSAESVGENSFIHFLTSKEKYNNMMGIVENTRKYNGLELEFDFDITPDAEVEVILDRNSGHGMRGRGYGSLLFKINTLGKFQMWGDFQAYEGTYNFKYGGLIDKKFDVKKGGSITWEGNPMRAQLNLQAVYKTIANPAVLLDNSSFNRKVPVDVIIGIQGDLASPEPDFNIEFPTVSNVLKSEIQYKLYDKDVRQTQALYLLSSGGFLSPEGVNQSDFSGSLFETASSLLGDILKTDTDKIKVGLNYVSPDRRIGRETDGRVVATISSKINERVSINGKVGVPFGGINESAVVGDVEVQYRVNQDGTMNLRLFNRENDINYIGQGIGYTQGLGLTYEVDFDSFRELVNKIFKKNLIRKVNNTNEYFQDSNVTPEYINFNNEKTPKKKDLKNNSEAVKNDED</sequence>
<dbReference type="GO" id="GO:0009306">
    <property type="term" value="P:protein secretion"/>
    <property type="evidence" value="ECO:0007669"/>
    <property type="project" value="InterPro"/>
</dbReference>
<feature type="domain" description="Translocation and assembly module TamB C-terminal" evidence="6">
    <location>
        <begin position="995"/>
        <end position="1419"/>
    </location>
</feature>
<keyword evidence="3" id="KW-1133">Transmembrane helix</keyword>
<dbReference type="PATRIC" id="fig|1492738.3.peg.2135"/>
<keyword evidence="4" id="KW-0472">Membrane</keyword>
<protein>
    <recommendedName>
        <fullName evidence="6">Translocation and assembly module TamB C-terminal domain-containing protein</fullName>
    </recommendedName>
</protein>
<dbReference type="eggNOG" id="COG2911">
    <property type="taxonomic scope" value="Bacteria"/>
</dbReference>
<keyword evidence="2" id="KW-0812">Transmembrane</keyword>
<evidence type="ECO:0000259" key="6">
    <source>
        <dbReference type="Pfam" id="PF04357"/>
    </source>
</evidence>
<dbReference type="InterPro" id="IPR007452">
    <property type="entry name" value="TamB_C"/>
</dbReference>
<evidence type="ECO:0000256" key="5">
    <source>
        <dbReference type="SAM" id="MobiDB-lite"/>
    </source>
</evidence>
<dbReference type="GO" id="GO:0005886">
    <property type="term" value="C:plasma membrane"/>
    <property type="evidence" value="ECO:0007669"/>
    <property type="project" value="InterPro"/>
</dbReference>
<name>A0A066WUX1_9FLAO</name>
<evidence type="ECO:0000256" key="2">
    <source>
        <dbReference type="ARBA" id="ARBA00022692"/>
    </source>
</evidence>
<evidence type="ECO:0000256" key="3">
    <source>
        <dbReference type="ARBA" id="ARBA00022989"/>
    </source>
</evidence>
<evidence type="ECO:0000256" key="4">
    <source>
        <dbReference type="ARBA" id="ARBA00023136"/>
    </source>
</evidence>
<comment type="caution">
    <text evidence="7">The sequence shown here is derived from an EMBL/GenBank/DDBJ whole genome shotgun (WGS) entry which is preliminary data.</text>
</comment>
<proteinExistence type="predicted"/>
<dbReference type="STRING" id="1492738.FEM21_21460"/>
<dbReference type="Pfam" id="PF04357">
    <property type="entry name" value="TamB"/>
    <property type="match status" value="1"/>
</dbReference>
<evidence type="ECO:0000256" key="1">
    <source>
        <dbReference type="ARBA" id="ARBA00004167"/>
    </source>
</evidence>
<gene>
    <name evidence="7" type="ORF">FEM21_21460</name>
</gene>
<dbReference type="EMBL" id="JNCA01000019">
    <property type="protein sequence ID" value="KDN54764.1"/>
    <property type="molecule type" value="Genomic_DNA"/>
</dbReference>